<sequence length="96" mass="10896">MKISELNLVGREDRTVKDVSDYVTDAIDVDYHDREGIAEEADRRSTNTLNAFGRLCEVLADKGILSAQEISYIATDRIQNDVRFETDQKDSSQIIE</sequence>
<name>A0A0C1VTM1_9VIBR</name>
<accession>A0A0C1VTM1</accession>
<protein>
    <submittedName>
        <fullName evidence="1">Uncharacterized protein</fullName>
    </submittedName>
</protein>
<dbReference type="EMBL" id="JPRD01000015">
    <property type="protein sequence ID" value="KIF53258.1"/>
    <property type="molecule type" value="Genomic_DNA"/>
</dbReference>
<dbReference type="RefSeq" id="WP_020194450.1">
    <property type="nucleotide sequence ID" value="NZ_BAOH01000005.1"/>
</dbReference>
<reference evidence="1 2" key="1">
    <citation type="submission" date="2014-07" db="EMBL/GenBank/DDBJ databases">
        <title>Unique and conserved regions in Vibrio harveyi and related species in comparison with the shrimp pathogen Vibrio harveyi CAIM 1792.</title>
        <authorList>
            <person name="Espinoza-Valles I."/>
            <person name="Vora G."/>
            <person name="Leekitcharoenphon P."/>
            <person name="Ussery D."/>
            <person name="Hoj L."/>
            <person name="Gomez-Gil B."/>
        </authorList>
    </citation>
    <scope>NUCLEOTIDE SEQUENCE [LARGE SCALE GENOMIC DNA]</scope>
    <source>
        <strain evidence="2">CAIM 1854 / LMG 25443</strain>
    </source>
</reference>
<comment type="caution">
    <text evidence="1">The sequence shown here is derived from an EMBL/GenBank/DDBJ whole genome shotgun (WGS) entry which is preliminary data.</text>
</comment>
<organism evidence="1 2">
    <name type="scientific">Vibrio owensii CAIM 1854 = LMG 25443</name>
    <dbReference type="NCBI Taxonomy" id="1229493"/>
    <lineage>
        <taxon>Bacteria</taxon>
        <taxon>Pseudomonadati</taxon>
        <taxon>Pseudomonadota</taxon>
        <taxon>Gammaproteobacteria</taxon>
        <taxon>Vibrionales</taxon>
        <taxon>Vibrionaceae</taxon>
        <taxon>Vibrio</taxon>
    </lineage>
</organism>
<evidence type="ECO:0000313" key="1">
    <source>
        <dbReference type="EMBL" id="KIF53258.1"/>
    </source>
</evidence>
<dbReference type="Proteomes" id="UP000031586">
    <property type="component" value="Unassembled WGS sequence"/>
</dbReference>
<dbReference type="AlphaFoldDB" id="A0A0C1VTM1"/>
<dbReference type="PATRIC" id="fig|1229493.5.peg.1093"/>
<evidence type="ECO:0000313" key="2">
    <source>
        <dbReference type="Proteomes" id="UP000031586"/>
    </source>
</evidence>
<proteinExistence type="predicted"/>
<gene>
    <name evidence="1" type="ORF">H735_10045</name>
</gene>